<gene>
    <name evidence="1" type="ORF">HMPREF9151_01024</name>
</gene>
<organism evidence="1 2">
    <name type="scientific">Hoylesella saccharolytica F0055</name>
    <dbReference type="NCBI Taxonomy" id="1127699"/>
    <lineage>
        <taxon>Bacteria</taxon>
        <taxon>Pseudomonadati</taxon>
        <taxon>Bacteroidota</taxon>
        <taxon>Bacteroidia</taxon>
        <taxon>Bacteroidales</taxon>
        <taxon>Prevotellaceae</taxon>
        <taxon>Hoylesella</taxon>
    </lineage>
</organism>
<evidence type="ECO:0000313" key="1">
    <source>
        <dbReference type="EMBL" id="EKY01482.1"/>
    </source>
</evidence>
<dbReference type="HOGENOM" id="CLU_3237830_0_0_10"/>
<dbReference type="STRING" id="1127699.HMPREF9151_01024"/>
<accession>L1NE56</accession>
<dbReference type="AlphaFoldDB" id="L1NE56"/>
<keyword evidence="2" id="KW-1185">Reference proteome</keyword>
<proteinExistence type="predicted"/>
<dbReference type="EMBL" id="AMEP01000068">
    <property type="protein sequence ID" value="EKY01482.1"/>
    <property type="molecule type" value="Genomic_DNA"/>
</dbReference>
<dbReference type="PATRIC" id="fig|1127699.3.peg.949"/>
<sequence length="43" mass="4914">MPEEKVKGDLKVKGCRKPFSRFNIVSLQTKDRPAVSCRRHLSA</sequence>
<protein>
    <submittedName>
        <fullName evidence="1">Uncharacterized protein</fullName>
    </submittedName>
</protein>
<dbReference type="Proteomes" id="UP000010433">
    <property type="component" value="Unassembled WGS sequence"/>
</dbReference>
<evidence type="ECO:0000313" key="2">
    <source>
        <dbReference type="Proteomes" id="UP000010433"/>
    </source>
</evidence>
<name>L1NE56_9BACT</name>
<comment type="caution">
    <text evidence="1">The sequence shown here is derived from an EMBL/GenBank/DDBJ whole genome shotgun (WGS) entry which is preliminary data.</text>
</comment>
<reference evidence="1 2" key="1">
    <citation type="submission" date="2012-05" db="EMBL/GenBank/DDBJ databases">
        <authorList>
            <person name="Weinstock G."/>
            <person name="Sodergren E."/>
            <person name="Lobos E.A."/>
            <person name="Fulton L."/>
            <person name="Fulton R."/>
            <person name="Courtney L."/>
            <person name="Fronick C."/>
            <person name="O'Laughlin M."/>
            <person name="Godfrey J."/>
            <person name="Wilson R.M."/>
            <person name="Miner T."/>
            <person name="Farmer C."/>
            <person name="Delehaunty K."/>
            <person name="Cordes M."/>
            <person name="Minx P."/>
            <person name="Tomlinson C."/>
            <person name="Chen J."/>
            <person name="Wollam A."/>
            <person name="Pepin K.H."/>
            <person name="Bhonagiri V."/>
            <person name="Zhang X."/>
            <person name="Suruliraj S."/>
            <person name="Warren W."/>
            <person name="Mitreva M."/>
            <person name="Mardis E.R."/>
            <person name="Wilson R.K."/>
        </authorList>
    </citation>
    <scope>NUCLEOTIDE SEQUENCE [LARGE SCALE GENOMIC DNA]</scope>
    <source>
        <strain evidence="1 2">F0055</strain>
    </source>
</reference>